<dbReference type="KEGG" id="ckw:CKALI_00830"/>
<dbReference type="Proteomes" id="UP000427071">
    <property type="component" value="Chromosome"/>
</dbReference>
<feature type="transmembrane region" description="Helical" evidence="1">
    <location>
        <begin position="576"/>
        <end position="602"/>
    </location>
</feature>
<name>A0A6B8VNF7_9CORY</name>
<feature type="transmembrane region" description="Helical" evidence="1">
    <location>
        <begin position="196"/>
        <end position="223"/>
    </location>
</feature>
<dbReference type="GO" id="GO:0044874">
    <property type="term" value="P:lipoprotein localization to outer membrane"/>
    <property type="evidence" value="ECO:0007669"/>
    <property type="project" value="TreeGrafter"/>
</dbReference>
<feature type="transmembrane region" description="Helical" evidence="1">
    <location>
        <begin position="248"/>
        <end position="271"/>
    </location>
</feature>
<dbReference type="InterPro" id="IPR051447">
    <property type="entry name" value="Lipoprotein-release_system"/>
</dbReference>
<dbReference type="GO" id="GO:0098797">
    <property type="term" value="C:plasma membrane protein complex"/>
    <property type="evidence" value="ECO:0007669"/>
    <property type="project" value="TreeGrafter"/>
</dbReference>
<gene>
    <name evidence="2" type="ORF">CKALI_00830</name>
</gene>
<keyword evidence="3" id="KW-1185">Reference proteome</keyword>
<evidence type="ECO:0000313" key="3">
    <source>
        <dbReference type="Proteomes" id="UP000427071"/>
    </source>
</evidence>
<feature type="transmembrane region" description="Helical" evidence="1">
    <location>
        <begin position="342"/>
        <end position="369"/>
    </location>
</feature>
<feature type="transmembrane region" description="Helical" evidence="1">
    <location>
        <begin position="319"/>
        <end position="336"/>
    </location>
</feature>
<dbReference type="PANTHER" id="PTHR30489">
    <property type="entry name" value="LIPOPROTEIN-RELEASING SYSTEM TRANSMEMBRANE PROTEIN LOLE"/>
    <property type="match status" value="1"/>
</dbReference>
<keyword evidence="1" id="KW-1133">Transmembrane helix</keyword>
<accession>A0A6B8VNF7</accession>
<dbReference type="PANTHER" id="PTHR30489:SF0">
    <property type="entry name" value="LIPOPROTEIN-RELEASING SYSTEM TRANSMEMBRANE PROTEIN LOLE"/>
    <property type="match status" value="1"/>
</dbReference>
<evidence type="ECO:0008006" key="4">
    <source>
        <dbReference type="Google" id="ProtNLM"/>
    </source>
</evidence>
<reference evidence="3" key="1">
    <citation type="submission" date="2019-11" db="EMBL/GenBank/DDBJ databases">
        <title>Complete genome sequence of Corynebacterium kalinowskii 1959, a novel Corynebacterium species isolated from soil of a small paddock in Vilsendorf, Germany.</title>
        <authorList>
            <person name="Schaffert L."/>
            <person name="Ruwe M."/>
            <person name="Milse J."/>
            <person name="Hanuschka K."/>
            <person name="Ortseifen V."/>
            <person name="Droste J."/>
            <person name="Brandt D."/>
            <person name="Schlueter L."/>
            <person name="Kutter Y."/>
            <person name="Vinke S."/>
            <person name="Viehoefer P."/>
            <person name="Jacob L."/>
            <person name="Luebke N.-C."/>
            <person name="Schulte-Berndt E."/>
            <person name="Hain C."/>
            <person name="Linder M."/>
            <person name="Schmidt P."/>
            <person name="Wollenschlaeger L."/>
            <person name="Luttermann T."/>
            <person name="Thieme E."/>
            <person name="Hassa J."/>
            <person name="Haak M."/>
            <person name="Wittchen M."/>
            <person name="Mentz A."/>
            <person name="Persicke M."/>
            <person name="Busche T."/>
            <person name="Ruckert C."/>
        </authorList>
    </citation>
    <scope>NUCLEOTIDE SEQUENCE [LARGE SCALE GENOMIC DNA]</scope>
    <source>
        <strain evidence="3">1959</strain>
    </source>
</reference>
<feature type="transmembrane region" description="Helical" evidence="1">
    <location>
        <begin position="628"/>
        <end position="648"/>
    </location>
</feature>
<evidence type="ECO:0000313" key="2">
    <source>
        <dbReference type="EMBL" id="QGU01067.1"/>
    </source>
</evidence>
<dbReference type="EMBL" id="CP046452">
    <property type="protein sequence ID" value="QGU01067.1"/>
    <property type="molecule type" value="Genomic_DNA"/>
</dbReference>
<keyword evidence="1" id="KW-0812">Transmembrane</keyword>
<proteinExistence type="predicted"/>
<sequence length="649" mass="70474">MMRLAWRDIIRNWKSSLTAVLLFAIPITLLTAVFSLAFTAMRYEEHPENTLTYVRTHEDLGAGFLPAVRGQVLLSHNGVEARNWITALDPAAGTADLQVPPAGTIDLPLRTARALGVEEGDTVVVADRLLTVNRLHLFSNSIAHHADFATGLETAQPGKWWVAQGEVPATYIELDSRQHLPGKASRIVVAFFQDPAGIAIMLSLLSLIIIFTAGLTAPLFAVAHKRMSHTVELLEQVGARRSQIRSMFGYHGLFLGIGGCLIGLPLSWLLAEASMRFLMDVSVIWDYALGLMFAAVTITSALIASMIPLIVRPQARPRLWHAIPGPVLLVIGGLLFREPQIGFYVALPLFILGGALSGFTVVALAPALAKRSPAVLRMALRDAHRNYLRSASAIGAIILAAVALTAFSQLAHRMMPDSSPFNSGTLARAQQVVNSPVGYEPQLRDLEKDFGPRTDLYTFADTSGDSYDGHLAWYKLGIYNYEIIAEPEFLDYLSIDDEVRERAKAKLDSGTPITEADLHLSTPGKLTTPTMAADKPLEYQASLFAAEPAPLKQLALHRQSQLSGLEIGPTSESASIGLVMGILLALGIIFVACITGLVLTLTQQESHTDRARLQHIGASPRTLRSYRWAQACCIAVPGLALGILFGLFF</sequence>
<feature type="transmembrane region" description="Helical" evidence="1">
    <location>
        <begin position="283"/>
        <end position="307"/>
    </location>
</feature>
<protein>
    <recommendedName>
        <fullName evidence="4">ABC transporter permease</fullName>
    </recommendedName>
</protein>
<dbReference type="AlphaFoldDB" id="A0A6B8VNF7"/>
<evidence type="ECO:0000256" key="1">
    <source>
        <dbReference type="SAM" id="Phobius"/>
    </source>
</evidence>
<organism evidence="2 3">
    <name type="scientific">Corynebacterium kalinowskii</name>
    <dbReference type="NCBI Taxonomy" id="2675216"/>
    <lineage>
        <taxon>Bacteria</taxon>
        <taxon>Bacillati</taxon>
        <taxon>Actinomycetota</taxon>
        <taxon>Actinomycetes</taxon>
        <taxon>Mycobacteriales</taxon>
        <taxon>Corynebacteriaceae</taxon>
        <taxon>Corynebacterium</taxon>
    </lineage>
</organism>
<feature type="transmembrane region" description="Helical" evidence="1">
    <location>
        <begin position="390"/>
        <end position="411"/>
    </location>
</feature>
<keyword evidence="1" id="KW-0472">Membrane</keyword>